<dbReference type="GO" id="GO:0008716">
    <property type="term" value="F:D-alanine-D-alanine ligase activity"/>
    <property type="evidence" value="ECO:0007669"/>
    <property type="project" value="InterPro"/>
</dbReference>
<dbReference type="OrthoDB" id="422362at2759"/>
<comment type="similarity">
    <text evidence="1">Belongs to the D-alanine--D-alanine ligase family.</text>
</comment>
<dbReference type="AlphaFoldDB" id="A0A8K0X3Q6"/>
<dbReference type="PROSITE" id="PS50975">
    <property type="entry name" value="ATP_GRASP"/>
    <property type="match status" value="1"/>
</dbReference>
<keyword evidence="3" id="KW-0067">ATP-binding</keyword>
<comment type="caution">
    <text evidence="6">The sequence shown here is derived from an EMBL/GenBank/DDBJ whole genome shotgun (WGS) entry which is preliminary data.</text>
</comment>
<evidence type="ECO:0000313" key="7">
    <source>
        <dbReference type="Proteomes" id="UP000813385"/>
    </source>
</evidence>
<dbReference type="GO" id="GO:0005524">
    <property type="term" value="F:ATP binding"/>
    <property type="evidence" value="ECO:0007669"/>
    <property type="project" value="UniProtKB-UniRule"/>
</dbReference>
<dbReference type="InterPro" id="IPR013815">
    <property type="entry name" value="ATP_grasp_subdomain_1"/>
</dbReference>
<evidence type="ECO:0000313" key="6">
    <source>
        <dbReference type="EMBL" id="KAH7361633.1"/>
    </source>
</evidence>
<feature type="region of interest" description="Disordered" evidence="4">
    <location>
        <begin position="61"/>
        <end position="83"/>
    </location>
</feature>
<dbReference type="InterPro" id="IPR011761">
    <property type="entry name" value="ATP-grasp"/>
</dbReference>
<evidence type="ECO:0000256" key="1">
    <source>
        <dbReference type="ARBA" id="ARBA00010871"/>
    </source>
</evidence>
<dbReference type="PANTHER" id="PTHR23132">
    <property type="entry name" value="D-ALANINE--D-ALANINE LIGASE"/>
    <property type="match status" value="1"/>
</dbReference>
<evidence type="ECO:0000256" key="3">
    <source>
        <dbReference type="PROSITE-ProRule" id="PRU00409"/>
    </source>
</evidence>
<dbReference type="SUPFAM" id="SSF56059">
    <property type="entry name" value="Glutathione synthetase ATP-binding domain-like"/>
    <property type="match status" value="1"/>
</dbReference>
<dbReference type="Gene3D" id="3.30.470.20">
    <property type="entry name" value="ATP-grasp fold, B domain"/>
    <property type="match status" value="1"/>
</dbReference>
<accession>A0A8K0X3Q6</accession>
<organism evidence="6 7">
    <name type="scientific">Plectosphaerella cucumerina</name>
    <dbReference type="NCBI Taxonomy" id="40658"/>
    <lineage>
        <taxon>Eukaryota</taxon>
        <taxon>Fungi</taxon>
        <taxon>Dikarya</taxon>
        <taxon>Ascomycota</taxon>
        <taxon>Pezizomycotina</taxon>
        <taxon>Sordariomycetes</taxon>
        <taxon>Hypocreomycetidae</taxon>
        <taxon>Glomerellales</taxon>
        <taxon>Plectosphaerellaceae</taxon>
        <taxon>Plectosphaerella</taxon>
    </lineage>
</organism>
<dbReference type="Gene3D" id="3.30.1490.20">
    <property type="entry name" value="ATP-grasp fold, A domain"/>
    <property type="match status" value="1"/>
</dbReference>
<proteinExistence type="inferred from homology"/>
<feature type="domain" description="ATP-grasp" evidence="5">
    <location>
        <begin position="176"/>
        <end position="388"/>
    </location>
</feature>
<dbReference type="PANTHER" id="PTHR23132:SF23">
    <property type="entry name" value="D-ALANINE--D-ALANINE LIGASE B"/>
    <property type="match status" value="1"/>
</dbReference>
<gene>
    <name evidence="6" type="ORF">B0T11DRAFT_279275</name>
</gene>
<evidence type="ECO:0000256" key="4">
    <source>
        <dbReference type="SAM" id="MobiDB-lite"/>
    </source>
</evidence>
<dbReference type="Proteomes" id="UP000813385">
    <property type="component" value="Unassembled WGS sequence"/>
</dbReference>
<keyword evidence="3" id="KW-0547">Nucleotide-binding</keyword>
<dbReference type="Pfam" id="PF07478">
    <property type="entry name" value="Dala_Dala_lig_C"/>
    <property type="match status" value="1"/>
</dbReference>
<evidence type="ECO:0000256" key="2">
    <source>
        <dbReference type="ARBA" id="ARBA00022598"/>
    </source>
</evidence>
<sequence>MGKLTLFFPKTIAQFCPSRKPYRPAISFRPFQPSPMNRLASSGPGRARSIPRVAVLFQDIEPPTIDGSRKPRKPGGYRDSGSDVAYALSQSPDVEVLTPSEDPAPASDEGWCFPDSEEGILEAIAKGATHLWANTILFASHPLQASFRIGEHGQNLRVVGQGPLVVEKYDDKNFVNELLRRQGTFTMPRAWTLNLPQDTPQCDLYTYPVVGKPARGRGSHGVKVCRDASSLTAHIQALADEGLNVVIIEQYLAGEEATITVMPPSDGNGYRALPVVQRFNHDDGIAPYNGAVAVTANSRAVLGSEDPAYAKVSRECERVAEFLGTTAPIRIDVRRFSEGSDFALFDVNMKPNMTGPGRPGRDDQASLTLMAAAALGWDYGDLLAQILASATTLDALRELKPRSAS</sequence>
<reference evidence="6" key="1">
    <citation type="journal article" date="2021" name="Nat. Commun.">
        <title>Genetic determinants of endophytism in the Arabidopsis root mycobiome.</title>
        <authorList>
            <person name="Mesny F."/>
            <person name="Miyauchi S."/>
            <person name="Thiergart T."/>
            <person name="Pickel B."/>
            <person name="Atanasova L."/>
            <person name="Karlsson M."/>
            <person name="Huettel B."/>
            <person name="Barry K.W."/>
            <person name="Haridas S."/>
            <person name="Chen C."/>
            <person name="Bauer D."/>
            <person name="Andreopoulos W."/>
            <person name="Pangilinan J."/>
            <person name="LaButti K."/>
            <person name="Riley R."/>
            <person name="Lipzen A."/>
            <person name="Clum A."/>
            <person name="Drula E."/>
            <person name="Henrissat B."/>
            <person name="Kohler A."/>
            <person name="Grigoriev I.V."/>
            <person name="Martin F.M."/>
            <person name="Hacquard S."/>
        </authorList>
    </citation>
    <scope>NUCLEOTIDE SEQUENCE</scope>
    <source>
        <strain evidence="6">MPI-CAGE-AT-0016</strain>
    </source>
</reference>
<dbReference type="GO" id="GO:0046872">
    <property type="term" value="F:metal ion binding"/>
    <property type="evidence" value="ECO:0007669"/>
    <property type="project" value="InterPro"/>
</dbReference>
<protein>
    <recommendedName>
        <fullName evidence="5">ATP-grasp domain-containing protein</fullName>
    </recommendedName>
</protein>
<keyword evidence="2" id="KW-0436">Ligase</keyword>
<dbReference type="EMBL" id="JAGPXD010000003">
    <property type="protein sequence ID" value="KAH7361633.1"/>
    <property type="molecule type" value="Genomic_DNA"/>
</dbReference>
<evidence type="ECO:0000259" key="5">
    <source>
        <dbReference type="PROSITE" id="PS50975"/>
    </source>
</evidence>
<keyword evidence="7" id="KW-1185">Reference proteome</keyword>
<name>A0A8K0X3Q6_9PEZI</name>
<dbReference type="InterPro" id="IPR011095">
    <property type="entry name" value="Dala_Dala_lig_C"/>
</dbReference>